<dbReference type="Proteomes" id="UP000091820">
    <property type="component" value="Unassembled WGS sequence"/>
</dbReference>
<organism evidence="2 3">
    <name type="scientific">Glossina brevipalpis</name>
    <dbReference type="NCBI Taxonomy" id="37001"/>
    <lineage>
        <taxon>Eukaryota</taxon>
        <taxon>Metazoa</taxon>
        <taxon>Ecdysozoa</taxon>
        <taxon>Arthropoda</taxon>
        <taxon>Hexapoda</taxon>
        <taxon>Insecta</taxon>
        <taxon>Pterygota</taxon>
        <taxon>Neoptera</taxon>
        <taxon>Endopterygota</taxon>
        <taxon>Diptera</taxon>
        <taxon>Brachycera</taxon>
        <taxon>Muscomorpha</taxon>
        <taxon>Hippoboscoidea</taxon>
        <taxon>Glossinidae</taxon>
        <taxon>Glossina</taxon>
    </lineage>
</organism>
<dbReference type="EnsemblMetazoa" id="GBRI017696-RA">
    <property type="protein sequence ID" value="GBRI017696-PA"/>
    <property type="gene ID" value="GBRI017696"/>
</dbReference>
<evidence type="ECO:0000256" key="1">
    <source>
        <dbReference type="SAM" id="Phobius"/>
    </source>
</evidence>
<evidence type="ECO:0000313" key="3">
    <source>
        <dbReference type="Proteomes" id="UP000091820"/>
    </source>
</evidence>
<keyword evidence="3" id="KW-1185">Reference proteome</keyword>
<dbReference type="AlphaFoldDB" id="A0A1A9WFF0"/>
<dbReference type="VEuPathDB" id="VectorBase:GBRI017696"/>
<keyword evidence="1" id="KW-0812">Transmembrane</keyword>
<accession>A0A1A9WFF0</accession>
<reference evidence="2" key="2">
    <citation type="submission" date="2020-05" db="UniProtKB">
        <authorList>
            <consortium name="EnsemblMetazoa"/>
        </authorList>
    </citation>
    <scope>IDENTIFICATION</scope>
    <source>
        <strain evidence="2">IAEA</strain>
    </source>
</reference>
<name>A0A1A9WFF0_9MUSC</name>
<feature type="transmembrane region" description="Helical" evidence="1">
    <location>
        <begin position="83"/>
        <end position="105"/>
    </location>
</feature>
<keyword evidence="1" id="KW-1133">Transmembrane helix</keyword>
<reference evidence="3" key="1">
    <citation type="submission" date="2014-03" db="EMBL/GenBank/DDBJ databases">
        <authorList>
            <person name="Aksoy S."/>
            <person name="Warren W."/>
            <person name="Wilson R.K."/>
        </authorList>
    </citation>
    <scope>NUCLEOTIDE SEQUENCE [LARGE SCALE GENOMIC DNA]</scope>
    <source>
        <strain evidence="3">IAEA</strain>
    </source>
</reference>
<sequence>MSVIHFGLGFGEVSTEAACLATMSKDKALDSFRICIAPSSSRISPSEDVSVFKIMFSASTKAALFLASSAVNDMLSAYSFSAAANFAFLGATTLATLSYKSIAIIHWHKPFAALEALATILGSKSLLAALAAIVSVLISIIILREFSAKANSFGCKAFNSFCIIAIAAAAEANVSKPPM</sequence>
<evidence type="ECO:0000313" key="2">
    <source>
        <dbReference type="EnsemblMetazoa" id="GBRI017696-PA"/>
    </source>
</evidence>
<protein>
    <submittedName>
        <fullName evidence="2">Uncharacterized protein</fullName>
    </submittedName>
</protein>
<feature type="transmembrane region" description="Helical" evidence="1">
    <location>
        <begin position="125"/>
        <end position="143"/>
    </location>
</feature>
<proteinExistence type="predicted"/>
<keyword evidence="1" id="KW-0472">Membrane</keyword>